<feature type="transmembrane region" description="Helical" evidence="1">
    <location>
        <begin position="12"/>
        <end position="29"/>
    </location>
</feature>
<organism evidence="2 3">
    <name type="scientific">Dermatophagoides farinae</name>
    <name type="common">American house dust mite</name>
    <dbReference type="NCBI Taxonomy" id="6954"/>
    <lineage>
        <taxon>Eukaryota</taxon>
        <taxon>Metazoa</taxon>
        <taxon>Ecdysozoa</taxon>
        <taxon>Arthropoda</taxon>
        <taxon>Chelicerata</taxon>
        <taxon>Arachnida</taxon>
        <taxon>Acari</taxon>
        <taxon>Acariformes</taxon>
        <taxon>Sarcoptiformes</taxon>
        <taxon>Astigmata</taxon>
        <taxon>Psoroptidia</taxon>
        <taxon>Analgoidea</taxon>
        <taxon>Pyroglyphidae</taxon>
        <taxon>Dermatophagoidinae</taxon>
        <taxon>Dermatophagoides</taxon>
    </lineage>
</organism>
<accession>A0A922HNU6</accession>
<keyword evidence="1" id="KW-0472">Membrane</keyword>
<comment type="caution">
    <text evidence="2">The sequence shown here is derived from an EMBL/GenBank/DDBJ whole genome shotgun (WGS) entry which is preliminary data.</text>
</comment>
<dbReference type="EMBL" id="ASGP02000007">
    <property type="protein sequence ID" value="KAH9498097.1"/>
    <property type="molecule type" value="Genomic_DNA"/>
</dbReference>
<evidence type="ECO:0000313" key="2">
    <source>
        <dbReference type="EMBL" id="KAH9498097.1"/>
    </source>
</evidence>
<dbReference type="Proteomes" id="UP000790347">
    <property type="component" value="Unassembled WGS sequence"/>
</dbReference>
<keyword evidence="1" id="KW-1133">Transmembrane helix</keyword>
<keyword evidence="3" id="KW-1185">Reference proteome</keyword>
<reference evidence="2" key="1">
    <citation type="submission" date="2013-05" db="EMBL/GenBank/DDBJ databases">
        <authorList>
            <person name="Yim A.K.Y."/>
            <person name="Chan T.F."/>
            <person name="Ji K.M."/>
            <person name="Liu X.Y."/>
            <person name="Zhou J.W."/>
            <person name="Li R.Q."/>
            <person name="Yang K.Y."/>
            <person name="Li J."/>
            <person name="Li M."/>
            <person name="Law P.T.W."/>
            <person name="Wu Y.L."/>
            <person name="Cai Z.L."/>
            <person name="Qin H."/>
            <person name="Bao Y."/>
            <person name="Leung R.K.K."/>
            <person name="Ng P.K.S."/>
            <person name="Zou J."/>
            <person name="Zhong X.J."/>
            <person name="Ran P.X."/>
            <person name="Zhong N.S."/>
            <person name="Liu Z.G."/>
            <person name="Tsui S.K.W."/>
        </authorList>
    </citation>
    <scope>NUCLEOTIDE SEQUENCE</scope>
    <source>
        <strain evidence="2">Derf</strain>
        <tissue evidence="2">Whole organism</tissue>
    </source>
</reference>
<sequence>MYEASVSLARIHGNYTLVMILLILISGLCRQHDRLTTQYVADQLSPALRMRHSIGGCLPFIMEHTNIVTNIIDSALLFESTGRPIVILEAVKFAKEKISSAAVSPSSITTLGQSNIS</sequence>
<dbReference type="AlphaFoldDB" id="A0A922HNU6"/>
<name>A0A922HNU6_DERFA</name>
<proteinExistence type="predicted"/>
<protein>
    <submittedName>
        <fullName evidence="2">Uncharacterized protein</fullName>
    </submittedName>
</protein>
<gene>
    <name evidence="2" type="ORF">DERF_014017</name>
</gene>
<keyword evidence="1" id="KW-0812">Transmembrane</keyword>
<reference evidence="2" key="2">
    <citation type="journal article" date="2022" name="Res Sq">
        <title>Comparative Genomics Reveals Insights into the Divergent Evolution of Astigmatic Mites and Household Pest Adaptations.</title>
        <authorList>
            <person name="Xiong Q."/>
            <person name="Wan A.T.-Y."/>
            <person name="Liu X.-Y."/>
            <person name="Fung C.S.-H."/>
            <person name="Xiao X."/>
            <person name="Malainual N."/>
            <person name="Hou J."/>
            <person name="Wang L."/>
            <person name="Wang M."/>
            <person name="Yang K."/>
            <person name="Cui Y."/>
            <person name="Leung E."/>
            <person name="Nong W."/>
            <person name="Shin S.-K."/>
            <person name="Au S."/>
            <person name="Jeong K.Y."/>
            <person name="Chew F.T."/>
            <person name="Hui J."/>
            <person name="Leung T.F."/>
            <person name="Tungtrongchitr A."/>
            <person name="Zhong N."/>
            <person name="Liu Z."/>
            <person name="Tsui S."/>
        </authorList>
    </citation>
    <scope>NUCLEOTIDE SEQUENCE</scope>
    <source>
        <strain evidence="2">Derf</strain>
        <tissue evidence="2">Whole organism</tissue>
    </source>
</reference>
<evidence type="ECO:0000313" key="3">
    <source>
        <dbReference type="Proteomes" id="UP000790347"/>
    </source>
</evidence>
<evidence type="ECO:0000256" key="1">
    <source>
        <dbReference type="SAM" id="Phobius"/>
    </source>
</evidence>